<dbReference type="InterPro" id="IPR036249">
    <property type="entry name" value="Thioredoxin-like_sf"/>
</dbReference>
<dbReference type="OrthoDB" id="25753at2"/>
<dbReference type="CDD" id="cd02966">
    <property type="entry name" value="TlpA_like_family"/>
    <property type="match status" value="1"/>
</dbReference>
<dbReference type="PANTHER" id="PTHR42852:SF13">
    <property type="entry name" value="PROTEIN DIPZ"/>
    <property type="match status" value="1"/>
</dbReference>
<evidence type="ECO:0000256" key="2">
    <source>
        <dbReference type="SAM" id="Phobius"/>
    </source>
</evidence>
<dbReference type="NCBIfam" id="NF002854">
    <property type="entry name" value="PRK03147.1"/>
    <property type="match status" value="1"/>
</dbReference>
<evidence type="ECO:0000313" key="4">
    <source>
        <dbReference type="EMBL" id="RPF58049.1"/>
    </source>
</evidence>
<keyword evidence="2" id="KW-1133">Transmembrane helix</keyword>
<dbReference type="PROSITE" id="PS51352">
    <property type="entry name" value="THIOREDOXIN_2"/>
    <property type="match status" value="1"/>
</dbReference>
<keyword evidence="5" id="KW-1185">Reference proteome</keyword>
<proteinExistence type="predicted"/>
<dbReference type="InterPro" id="IPR050553">
    <property type="entry name" value="Thioredoxin_ResA/DsbE_sf"/>
</dbReference>
<evidence type="ECO:0000256" key="1">
    <source>
        <dbReference type="ARBA" id="ARBA00023157"/>
    </source>
</evidence>
<dbReference type="InterPro" id="IPR013766">
    <property type="entry name" value="Thioredoxin_domain"/>
</dbReference>
<dbReference type="InterPro" id="IPR000866">
    <property type="entry name" value="AhpC/TSA"/>
</dbReference>
<name>A0A3N5BNA4_9BACL</name>
<protein>
    <submittedName>
        <fullName evidence="4">Peroxiredoxin</fullName>
    </submittedName>
</protein>
<dbReference type="RefSeq" id="WP_123807536.1">
    <property type="nucleotide sequence ID" value="NZ_RKRK01000002.1"/>
</dbReference>
<gene>
    <name evidence="4" type="ORF">EDD62_0687</name>
</gene>
<dbReference type="InterPro" id="IPR017937">
    <property type="entry name" value="Thioredoxin_CS"/>
</dbReference>
<sequence>MKKKTRNMIRIIVLLIVFLMLAITLYLNFTKDKSNIEVGAQAPDFSLKSTDGETVKLSDYKGKPVILNFWGTWCEPCKEEMPDFEKTYENADGNFEILALHVKNSPQQVEQFINDLQTEISFPVILDNANGDVTKAYDIGPLPTTMVIDKEGKIEYIQQYMMTKDQLDQIVQSFEDGSKIEKIDS</sequence>
<dbReference type="PANTHER" id="PTHR42852">
    <property type="entry name" value="THIOL:DISULFIDE INTERCHANGE PROTEIN DSBE"/>
    <property type="match status" value="1"/>
</dbReference>
<comment type="caution">
    <text evidence="4">The sequence shown here is derived from an EMBL/GenBank/DDBJ whole genome shotgun (WGS) entry which is preliminary data.</text>
</comment>
<evidence type="ECO:0000259" key="3">
    <source>
        <dbReference type="PROSITE" id="PS51352"/>
    </source>
</evidence>
<reference evidence="4 5" key="1">
    <citation type="submission" date="2018-11" db="EMBL/GenBank/DDBJ databases">
        <title>Genomic Encyclopedia of Type Strains, Phase IV (KMG-IV): sequencing the most valuable type-strain genomes for metagenomic binning, comparative biology and taxonomic classification.</title>
        <authorList>
            <person name="Goeker M."/>
        </authorList>
    </citation>
    <scope>NUCLEOTIDE SEQUENCE [LARGE SCALE GENOMIC DNA]</scope>
    <source>
        <strain evidence="4 5">DSM 29158</strain>
    </source>
</reference>
<dbReference type="EMBL" id="RKRK01000002">
    <property type="protein sequence ID" value="RPF58049.1"/>
    <property type="molecule type" value="Genomic_DNA"/>
</dbReference>
<keyword evidence="1" id="KW-1015">Disulfide bond</keyword>
<dbReference type="GO" id="GO:0016491">
    <property type="term" value="F:oxidoreductase activity"/>
    <property type="evidence" value="ECO:0007669"/>
    <property type="project" value="InterPro"/>
</dbReference>
<keyword evidence="2" id="KW-0472">Membrane</keyword>
<dbReference type="Proteomes" id="UP000277108">
    <property type="component" value="Unassembled WGS sequence"/>
</dbReference>
<dbReference type="AlphaFoldDB" id="A0A3N5BNA4"/>
<feature type="domain" description="Thioredoxin" evidence="3">
    <location>
        <begin position="36"/>
        <end position="176"/>
    </location>
</feature>
<feature type="transmembrane region" description="Helical" evidence="2">
    <location>
        <begin position="12"/>
        <end position="29"/>
    </location>
</feature>
<dbReference type="PROSITE" id="PS00194">
    <property type="entry name" value="THIOREDOXIN_1"/>
    <property type="match status" value="1"/>
</dbReference>
<dbReference type="SUPFAM" id="SSF52833">
    <property type="entry name" value="Thioredoxin-like"/>
    <property type="match status" value="1"/>
</dbReference>
<dbReference type="GO" id="GO:0016209">
    <property type="term" value="F:antioxidant activity"/>
    <property type="evidence" value="ECO:0007669"/>
    <property type="project" value="InterPro"/>
</dbReference>
<dbReference type="Gene3D" id="3.40.30.10">
    <property type="entry name" value="Glutaredoxin"/>
    <property type="match status" value="1"/>
</dbReference>
<dbReference type="Pfam" id="PF00578">
    <property type="entry name" value="AhpC-TSA"/>
    <property type="match status" value="1"/>
</dbReference>
<keyword evidence="2" id="KW-0812">Transmembrane</keyword>
<evidence type="ECO:0000313" key="5">
    <source>
        <dbReference type="Proteomes" id="UP000277108"/>
    </source>
</evidence>
<accession>A0A3N5BNA4</accession>
<organism evidence="4 5">
    <name type="scientific">Abyssicoccus albus</name>
    <dbReference type="NCBI Taxonomy" id="1817405"/>
    <lineage>
        <taxon>Bacteria</taxon>
        <taxon>Bacillati</taxon>
        <taxon>Bacillota</taxon>
        <taxon>Bacilli</taxon>
        <taxon>Bacillales</taxon>
        <taxon>Abyssicoccaceae</taxon>
    </lineage>
</organism>